<keyword evidence="5 8" id="KW-0812">Transmembrane</keyword>
<keyword evidence="4" id="KW-1003">Cell membrane</keyword>
<comment type="similarity">
    <text evidence="2">Belongs to the ABC-4 integral membrane protein family. LolC/E subfamily.</text>
</comment>
<feature type="domain" description="MacB-like periplasmic core" evidence="10">
    <location>
        <begin position="25"/>
        <end position="188"/>
    </location>
</feature>
<dbReference type="EMBL" id="RPOK01000002">
    <property type="protein sequence ID" value="RPJ67288.1"/>
    <property type="molecule type" value="Genomic_DNA"/>
</dbReference>
<dbReference type="OrthoDB" id="9808461at2"/>
<evidence type="ECO:0000256" key="5">
    <source>
        <dbReference type="ARBA" id="ARBA00022692"/>
    </source>
</evidence>
<dbReference type="InterPro" id="IPR003838">
    <property type="entry name" value="ABC3_permease_C"/>
</dbReference>
<reference evidence="11 12" key="1">
    <citation type="submission" date="2018-11" db="EMBL/GenBank/DDBJ databases">
        <authorList>
            <person name="Ye M.-Q."/>
            <person name="Du Z.-J."/>
        </authorList>
    </citation>
    <scope>NUCLEOTIDE SEQUENCE [LARGE SCALE GENOMIC DNA]</scope>
    <source>
        <strain evidence="11 12">U0105</strain>
    </source>
</reference>
<evidence type="ECO:0000313" key="11">
    <source>
        <dbReference type="EMBL" id="RPJ67288.1"/>
    </source>
</evidence>
<dbReference type="PANTHER" id="PTHR30489">
    <property type="entry name" value="LIPOPROTEIN-RELEASING SYSTEM TRANSMEMBRANE PROTEIN LOLE"/>
    <property type="match status" value="1"/>
</dbReference>
<evidence type="ECO:0000256" key="8">
    <source>
        <dbReference type="SAM" id="Phobius"/>
    </source>
</evidence>
<dbReference type="RefSeq" id="WP_124027190.1">
    <property type="nucleotide sequence ID" value="NZ_JBHRSN010000015.1"/>
</dbReference>
<evidence type="ECO:0000256" key="3">
    <source>
        <dbReference type="ARBA" id="ARBA00022448"/>
    </source>
</evidence>
<evidence type="ECO:0000256" key="6">
    <source>
        <dbReference type="ARBA" id="ARBA00022989"/>
    </source>
</evidence>
<evidence type="ECO:0000256" key="4">
    <source>
        <dbReference type="ARBA" id="ARBA00022475"/>
    </source>
</evidence>
<organism evidence="11 12">
    <name type="scientific">Alteromonas sediminis</name>
    <dbReference type="NCBI Taxonomy" id="2259342"/>
    <lineage>
        <taxon>Bacteria</taxon>
        <taxon>Pseudomonadati</taxon>
        <taxon>Pseudomonadota</taxon>
        <taxon>Gammaproteobacteria</taxon>
        <taxon>Alteromonadales</taxon>
        <taxon>Alteromonadaceae</taxon>
        <taxon>Alteromonas/Salinimonas group</taxon>
        <taxon>Alteromonas</taxon>
    </lineage>
</organism>
<accession>A0A3N5ZC01</accession>
<feature type="transmembrane region" description="Helical" evidence="8">
    <location>
        <begin position="315"/>
        <end position="338"/>
    </location>
</feature>
<protein>
    <submittedName>
        <fullName evidence="11">Lipoprotein-releasing ABC transporter permease subunit</fullName>
    </submittedName>
</protein>
<dbReference type="GO" id="GO:0098797">
    <property type="term" value="C:plasma membrane protein complex"/>
    <property type="evidence" value="ECO:0007669"/>
    <property type="project" value="TreeGrafter"/>
</dbReference>
<feature type="transmembrane region" description="Helical" evidence="8">
    <location>
        <begin position="377"/>
        <end position="396"/>
    </location>
</feature>
<dbReference type="NCBIfam" id="TIGR02212">
    <property type="entry name" value="lolCE"/>
    <property type="match status" value="1"/>
</dbReference>
<evidence type="ECO:0000259" key="10">
    <source>
        <dbReference type="Pfam" id="PF12704"/>
    </source>
</evidence>
<proteinExistence type="inferred from homology"/>
<sequence length="409" mass="43916">MALAFTLAERFRKRRHQSGYLSFMSVTSISGIALGCFVLILLLSVMNGFERELTQRLLAVIPHGELFSVGNEGIEDWQSLQSQIASDPRVSAVIPFTPVTGLIQKKGSLKAVSVAGIAPQDAQHTLAGVLSDNAAEALKNKDNGVVLGQNILDRLALSVGDNVSLLLPQSSNIQQMRAPKRLQLVVVGAIQLGGEIDSQIGIMRLDTASTAMNIVSGAKGLRISAHDPFDAPRIVRDYGYAFYQPVYMSDWTRTHGHIFQDIQLVRVVVYIVLTLVIAVACFNVVSTLVMSVRAKQASIAILMSMGATPSLIKKTFLLQGLMNGAIGTAIGTLLAVLITPNLTGIVSAVEDVFHVKVLSSDVYFIDFLPTELHVTDVAVTVLISLTLCVVAAWYPAANAARVQPAQVLS</sequence>
<feature type="transmembrane region" description="Helical" evidence="8">
    <location>
        <begin position="267"/>
        <end position="294"/>
    </location>
</feature>
<dbReference type="Proteomes" id="UP000275281">
    <property type="component" value="Unassembled WGS sequence"/>
</dbReference>
<dbReference type="InterPro" id="IPR011925">
    <property type="entry name" value="LolCE_TM"/>
</dbReference>
<keyword evidence="6 8" id="KW-1133">Transmembrane helix</keyword>
<dbReference type="InterPro" id="IPR051447">
    <property type="entry name" value="Lipoprotein-release_system"/>
</dbReference>
<dbReference type="GO" id="GO:0042953">
    <property type="term" value="P:lipoprotein transport"/>
    <property type="evidence" value="ECO:0007669"/>
    <property type="project" value="InterPro"/>
</dbReference>
<comment type="caution">
    <text evidence="11">The sequence shown here is derived from an EMBL/GenBank/DDBJ whole genome shotgun (WGS) entry which is preliminary data.</text>
</comment>
<keyword evidence="11" id="KW-0449">Lipoprotein</keyword>
<dbReference type="GO" id="GO:0044874">
    <property type="term" value="P:lipoprotein localization to outer membrane"/>
    <property type="evidence" value="ECO:0007669"/>
    <property type="project" value="TreeGrafter"/>
</dbReference>
<comment type="subcellular location">
    <subcellularLocation>
        <location evidence="1">Cell membrane</location>
        <topology evidence="1">Multi-pass membrane protein</topology>
    </subcellularLocation>
</comment>
<evidence type="ECO:0000256" key="2">
    <source>
        <dbReference type="ARBA" id="ARBA00005236"/>
    </source>
</evidence>
<keyword evidence="12" id="KW-1185">Reference proteome</keyword>
<gene>
    <name evidence="11" type="ORF">DRW07_07080</name>
</gene>
<evidence type="ECO:0000313" key="12">
    <source>
        <dbReference type="Proteomes" id="UP000275281"/>
    </source>
</evidence>
<evidence type="ECO:0000259" key="9">
    <source>
        <dbReference type="Pfam" id="PF02687"/>
    </source>
</evidence>
<evidence type="ECO:0000256" key="7">
    <source>
        <dbReference type="ARBA" id="ARBA00023136"/>
    </source>
</evidence>
<keyword evidence="7 8" id="KW-0472">Membrane</keyword>
<feature type="transmembrane region" description="Helical" evidence="8">
    <location>
        <begin position="20"/>
        <end position="46"/>
    </location>
</feature>
<evidence type="ECO:0000256" key="1">
    <source>
        <dbReference type="ARBA" id="ARBA00004651"/>
    </source>
</evidence>
<dbReference type="Pfam" id="PF02687">
    <property type="entry name" value="FtsX"/>
    <property type="match status" value="1"/>
</dbReference>
<name>A0A3N5ZC01_9ALTE</name>
<dbReference type="PANTHER" id="PTHR30489:SF0">
    <property type="entry name" value="LIPOPROTEIN-RELEASING SYSTEM TRANSMEMBRANE PROTEIN LOLE"/>
    <property type="match status" value="1"/>
</dbReference>
<keyword evidence="3" id="KW-0813">Transport</keyword>
<dbReference type="Pfam" id="PF12704">
    <property type="entry name" value="MacB_PCD"/>
    <property type="match status" value="1"/>
</dbReference>
<dbReference type="AlphaFoldDB" id="A0A3N5ZC01"/>
<dbReference type="InterPro" id="IPR025857">
    <property type="entry name" value="MacB_PCD"/>
</dbReference>
<feature type="domain" description="ABC3 transporter permease C-terminal" evidence="9">
    <location>
        <begin position="271"/>
        <end position="404"/>
    </location>
</feature>